<dbReference type="InterPro" id="IPR055170">
    <property type="entry name" value="GFO_IDH_MocA-like_dom"/>
</dbReference>
<dbReference type="Proteomes" id="UP000825051">
    <property type="component" value="Chromosome"/>
</dbReference>
<dbReference type="AlphaFoldDB" id="A0A8F9TTK3"/>
<dbReference type="Pfam" id="PF22725">
    <property type="entry name" value="GFO_IDH_MocA_C3"/>
    <property type="match status" value="1"/>
</dbReference>
<evidence type="ECO:0000313" key="4">
    <source>
        <dbReference type="EMBL" id="QYM79004.1"/>
    </source>
</evidence>
<feature type="domain" description="Gfo/Idh/MocA-like oxidoreductase N-terminal" evidence="2">
    <location>
        <begin position="6"/>
        <end position="119"/>
    </location>
</feature>
<dbReference type="RefSeq" id="WP_220162284.1">
    <property type="nucleotide sequence ID" value="NZ_CP080507.1"/>
</dbReference>
<keyword evidence="5" id="KW-1185">Reference proteome</keyword>
<sequence length="359" mass="38495">MHFPALRYALVGAGGISSVHLRAIATQPGVTLVGIADPAAPELWRVPAEFAAAPRFHDEQELLRETKPDLVSICTPNVFHHQLTLLALRHGASVMCEKPMATTVAQAEEMEAVRAAAGKLGGINFSYRNVGSFRFARDLVAAGELGRLTRVNVVYLQSFLGARMTLHSWRNDLAIAGFGALGDLGVHMIDAVRFITDLDYRRVVGVAQTQIREKPDATGRLQPVTTDTNAAFLAELSGGVIGTFETTQIAPGYGNYFRVELSGEHGTLAVHSDQPDEIWLRAGATMTAYATWKTDLPLQKVPTDFLARGAPPTPGAIVSALRGESVSYPTFADGVHAQRVLGAIAASMTNGAWQTLPSL</sequence>
<evidence type="ECO:0000256" key="1">
    <source>
        <dbReference type="ARBA" id="ARBA00023002"/>
    </source>
</evidence>
<reference evidence="4" key="1">
    <citation type="submission" date="2021-08" db="EMBL/GenBank/DDBJ databases">
        <title>Genome of a novel bacterium of the phylum Verrucomicrobia, Oleiharenicola sp. KSB-15.</title>
        <authorList>
            <person name="Chung J.-H."/>
            <person name="Ahn J.-H."/>
            <person name="Yoon Y."/>
            <person name="Kim D.-Y."/>
            <person name="An S.-H."/>
            <person name="Park I."/>
            <person name="Yeon J."/>
        </authorList>
    </citation>
    <scope>NUCLEOTIDE SEQUENCE</scope>
    <source>
        <strain evidence="4">KSB-15</strain>
    </source>
</reference>
<dbReference type="Gene3D" id="3.30.360.10">
    <property type="entry name" value="Dihydrodipicolinate Reductase, domain 2"/>
    <property type="match status" value="1"/>
</dbReference>
<evidence type="ECO:0000313" key="5">
    <source>
        <dbReference type="Proteomes" id="UP000825051"/>
    </source>
</evidence>
<feature type="domain" description="GFO/IDH/MocA-like oxidoreductase" evidence="3">
    <location>
        <begin position="133"/>
        <end position="268"/>
    </location>
</feature>
<evidence type="ECO:0000259" key="3">
    <source>
        <dbReference type="Pfam" id="PF22725"/>
    </source>
</evidence>
<dbReference type="Pfam" id="PF01408">
    <property type="entry name" value="GFO_IDH_MocA"/>
    <property type="match status" value="1"/>
</dbReference>
<dbReference type="GO" id="GO:0016491">
    <property type="term" value="F:oxidoreductase activity"/>
    <property type="evidence" value="ECO:0007669"/>
    <property type="project" value="UniProtKB-KW"/>
</dbReference>
<protein>
    <submittedName>
        <fullName evidence="4">Gfo/Idh/MocA family oxidoreductase</fullName>
    </submittedName>
</protein>
<accession>A0A8F9TTK3</accession>
<name>A0A8F9TTK3_9BACT</name>
<dbReference type="SUPFAM" id="SSF55347">
    <property type="entry name" value="Glyceraldehyde-3-phosphate dehydrogenase-like, C-terminal domain"/>
    <property type="match status" value="1"/>
</dbReference>
<evidence type="ECO:0000259" key="2">
    <source>
        <dbReference type="Pfam" id="PF01408"/>
    </source>
</evidence>
<dbReference type="PANTHER" id="PTHR43818:SF11">
    <property type="entry name" value="BCDNA.GH03377"/>
    <property type="match status" value="1"/>
</dbReference>
<dbReference type="KEGG" id="ole:K0B96_17130"/>
<dbReference type="EMBL" id="CP080507">
    <property type="protein sequence ID" value="QYM79004.1"/>
    <property type="molecule type" value="Genomic_DNA"/>
</dbReference>
<dbReference type="InterPro" id="IPR000683">
    <property type="entry name" value="Gfo/Idh/MocA-like_OxRdtase_N"/>
</dbReference>
<dbReference type="PANTHER" id="PTHR43818">
    <property type="entry name" value="BCDNA.GH03377"/>
    <property type="match status" value="1"/>
</dbReference>
<proteinExistence type="predicted"/>
<dbReference type="SUPFAM" id="SSF51735">
    <property type="entry name" value="NAD(P)-binding Rossmann-fold domains"/>
    <property type="match status" value="1"/>
</dbReference>
<organism evidence="4 5">
    <name type="scientific">Horticoccus luteus</name>
    <dbReference type="NCBI Taxonomy" id="2862869"/>
    <lineage>
        <taxon>Bacteria</taxon>
        <taxon>Pseudomonadati</taxon>
        <taxon>Verrucomicrobiota</taxon>
        <taxon>Opitutia</taxon>
        <taxon>Opitutales</taxon>
        <taxon>Opitutaceae</taxon>
        <taxon>Horticoccus</taxon>
    </lineage>
</organism>
<gene>
    <name evidence="4" type="ORF">K0B96_17130</name>
</gene>
<dbReference type="InterPro" id="IPR036291">
    <property type="entry name" value="NAD(P)-bd_dom_sf"/>
</dbReference>
<dbReference type="Gene3D" id="3.40.50.720">
    <property type="entry name" value="NAD(P)-binding Rossmann-like Domain"/>
    <property type="match status" value="1"/>
</dbReference>
<keyword evidence="1" id="KW-0560">Oxidoreductase</keyword>
<dbReference type="GO" id="GO:0000166">
    <property type="term" value="F:nucleotide binding"/>
    <property type="evidence" value="ECO:0007669"/>
    <property type="project" value="InterPro"/>
</dbReference>
<dbReference type="InterPro" id="IPR050463">
    <property type="entry name" value="Gfo/Idh/MocA_oxidrdct_glycsds"/>
</dbReference>